<comment type="caution">
    <text evidence="3">The sequence shown here is derived from an EMBL/GenBank/DDBJ whole genome shotgun (WGS) entry which is preliminary data.</text>
</comment>
<name>A0AA88HD61_ARTSF</name>
<evidence type="ECO:0000256" key="2">
    <source>
        <dbReference type="SAM" id="SignalP"/>
    </source>
</evidence>
<feature type="compositionally biased region" description="Low complexity" evidence="1">
    <location>
        <begin position="200"/>
        <end position="212"/>
    </location>
</feature>
<sequence>MKTICLVALLLVAVASAAPRKVIVRRQAGTAKTIVAEVDKDVGVKPKEGIKDKGSEEGDERFGIGGFGSAVQANSQFQTHSSSSSVQQAGFARPIVGGLGVVQPGFGQTGFGQTGFGQLGFNQIGLGQAGLGQTGFVQSGLVAQPFPEDYDSSENDLRERLSIERFKFRREASPEADPEADPVGKEEPKGKFFGLSRPITTSSTSLSHTSVSKPGHGSGFNSGHSGFNRPAFNRPGFNRPGFNSPGLNTGFGQPLGYQPGSGYKGANVAFSNIGPNGRPALNYQAPGMSVDIRKKQKQ</sequence>
<keyword evidence="2" id="KW-0732">Signal</keyword>
<accession>A0AA88HD61</accession>
<reference evidence="3" key="1">
    <citation type="submission" date="2023-07" db="EMBL/GenBank/DDBJ databases">
        <title>Chromosome-level genome assembly of Artemia franciscana.</title>
        <authorList>
            <person name="Jo E."/>
        </authorList>
    </citation>
    <scope>NUCLEOTIDE SEQUENCE</scope>
    <source>
        <tissue evidence="3">Whole body</tissue>
    </source>
</reference>
<gene>
    <name evidence="3" type="ORF">QYM36_013497</name>
</gene>
<feature type="chain" id="PRO_5041728918" evidence="2">
    <location>
        <begin position="18"/>
        <end position="298"/>
    </location>
</feature>
<dbReference type="AlphaFoldDB" id="A0AA88HD61"/>
<feature type="signal peptide" evidence="2">
    <location>
        <begin position="1"/>
        <end position="17"/>
    </location>
</feature>
<feature type="compositionally biased region" description="Low complexity" evidence="1">
    <location>
        <begin position="219"/>
        <end position="228"/>
    </location>
</feature>
<dbReference type="EMBL" id="JAVRJZ010000017">
    <property type="protein sequence ID" value="KAK2709840.1"/>
    <property type="molecule type" value="Genomic_DNA"/>
</dbReference>
<dbReference type="Proteomes" id="UP001187531">
    <property type="component" value="Unassembled WGS sequence"/>
</dbReference>
<evidence type="ECO:0000256" key="1">
    <source>
        <dbReference type="SAM" id="MobiDB-lite"/>
    </source>
</evidence>
<organism evidence="3 4">
    <name type="scientific">Artemia franciscana</name>
    <name type="common">Brine shrimp</name>
    <name type="synonym">Artemia sanfranciscana</name>
    <dbReference type="NCBI Taxonomy" id="6661"/>
    <lineage>
        <taxon>Eukaryota</taxon>
        <taxon>Metazoa</taxon>
        <taxon>Ecdysozoa</taxon>
        <taxon>Arthropoda</taxon>
        <taxon>Crustacea</taxon>
        <taxon>Branchiopoda</taxon>
        <taxon>Anostraca</taxon>
        <taxon>Artemiidae</taxon>
        <taxon>Artemia</taxon>
    </lineage>
</organism>
<keyword evidence="4" id="KW-1185">Reference proteome</keyword>
<feature type="region of interest" description="Disordered" evidence="1">
    <location>
        <begin position="169"/>
        <end position="264"/>
    </location>
</feature>
<proteinExistence type="predicted"/>
<evidence type="ECO:0000313" key="4">
    <source>
        <dbReference type="Proteomes" id="UP001187531"/>
    </source>
</evidence>
<evidence type="ECO:0000313" key="3">
    <source>
        <dbReference type="EMBL" id="KAK2709840.1"/>
    </source>
</evidence>
<protein>
    <submittedName>
        <fullName evidence="3">Uncharacterized protein</fullName>
    </submittedName>
</protein>